<reference evidence="6 7" key="1">
    <citation type="submission" date="2017-06" db="EMBL/GenBank/DDBJ databases">
        <title>Genome sequence of Bacillus sonorensis strain SRCM101395.</title>
        <authorList>
            <person name="Cho S.H."/>
        </authorList>
    </citation>
    <scope>NUCLEOTIDE SEQUENCE [LARGE SCALE GENOMIC DNA]</scope>
    <source>
        <strain evidence="6 7">SRCM101395</strain>
    </source>
</reference>
<dbReference type="PROSITE" id="PS50977">
    <property type="entry name" value="HTH_TETR_2"/>
    <property type="match status" value="1"/>
</dbReference>
<keyword evidence="3" id="KW-0804">Transcription</keyword>
<dbReference type="GeneID" id="92851242"/>
<sequence length="205" mass="23924">MAPKVDEEYREEKKSTLLNAAKKVFIKNGYINTTMQDIMDEANVSRGTLYNYFDNIDHIFIEVLKLDDQDNIDLFLDERPLWPAIKRWIEGWQIQIEEVDHSLLVARAEFFISSKFVKNKGNFPYISERYERTASAIEKAIYKGVERGEFQLQLPPALIARYLISFINGLMLDTFQLGNANTKVKEQLSVLLFSLEQMMKPTKKE</sequence>
<dbReference type="Pfam" id="PF17922">
    <property type="entry name" value="TetR_C_17"/>
    <property type="match status" value="1"/>
</dbReference>
<evidence type="ECO:0000256" key="3">
    <source>
        <dbReference type="ARBA" id="ARBA00023163"/>
    </source>
</evidence>
<keyword evidence="2 4" id="KW-0238">DNA-binding</keyword>
<evidence type="ECO:0000313" key="6">
    <source>
        <dbReference type="EMBL" id="ASB91330.1"/>
    </source>
</evidence>
<evidence type="ECO:0000256" key="1">
    <source>
        <dbReference type="ARBA" id="ARBA00023015"/>
    </source>
</evidence>
<dbReference type="Gene3D" id="1.10.357.10">
    <property type="entry name" value="Tetracycline Repressor, domain 2"/>
    <property type="match status" value="1"/>
</dbReference>
<evidence type="ECO:0000259" key="5">
    <source>
        <dbReference type="PROSITE" id="PS50977"/>
    </source>
</evidence>
<dbReference type="Proteomes" id="UP000196877">
    <property type="component" value="Chromosome"/>
</dbReference>
<evidence type="ECO:0000256" key="2">
    <source>
        <dbReference type="ARBA" id="ARBA00023125"/>
    </source>
</evidence>
<feature type="domain" description="HTH tetR-type" evidence="5">
    <location>
        <begin position="11"/>
        <end position="71"/>
    </location>
</feature>
<organism evidence="6 7">
    <name type="scientific">Bacillus sonorensis</name>
    <dbReference type="NCBI Taxonomy" id="119858"/>
    <lineage>
        <taxon>Bacteria</taxon>
        <taxon>Bacillati</taxon>
        <taxon>Bacillota</taxon>
        <taxon>Bacilli</taxon>
        <taxon>Bacillales</taxon>
        <taxon>Bacillaceae</taxon>
        <taxon>Bacillus</taxon>
    </lineage>
</organism>
<dbReference type="InterPro" id="IPR001647">
    <property type="entry name" value="HTH_TetR"/>
</dbReference>
<keyword evidence="7" id="KW-1185">Reference proteome</keyword>
<protein>
    <submittedName>
        <fullName evidence="6">HTH-type transcriptional regulator YfiR</fullName>
    </submittedName>
</protein>
<dbReference type="EMBL" id="CP021920">
    <property type="protein sequence ID" value="ASB91330.1"/>
    <property type="molecule type" value="Genomic_DNA"/>
</dbReference>
<keyword evidence="1" id="KW-0805">Transcription regulation</keyword>
<dbReference type="InterPro" id="IPR036271">
    <property type="entry name" value="Tet_transcr_reg_TetR-rel_C_sf"/>
</dbReference>
<gene>
    <name evidence="6" type="ORF">S101395_04842</name>
</gene>
<evidence type="ECO:0000256" key="4">
    <source>
        <dbReference type="PROSITE-ProRule" id="PRU00335"/>
    </source>
</evidence>
<dbReference type="Gene3D" id="1.10.10.60">
    <property type="entry name" value="Homeodomain-like"/>
    <property type="match status" value="1"/>
</dbReference>
<evidence type="ECO:0000313" key="7">
    <source>
        <dbReference type="Proteomes" id="UP000196877"/>
    </source>
</evidence>
<dbReference type="InterPro" id="IPR041612">
    <property type="entry name" value="YfiR_C"/>
</dbReference>
<dbReference type="PANTHER" id="PTHR47506">
    <property type="entry name" value="TRANSCRIPTIONAL REGULATORY PROTEIN"/>
    <property type="match status" value="1"/>
</dbReference>
<proteinExistence type="predicted"/>
<name>A0ABN5AKM6_9BACI</name>
<dbReference type="SUPFAM" id="SSF48498">
    <property type="entry name" value="Tetracyclin repressor-like, C-terminal domain"/>
    <property type="match status" value="1"/>
</dbReference>
<dbReference type="InterPro" id="IPR009057">
    <property type="entry name" value="Homeodomain-like_sf"/>
</dbReference>
<feature type="DNA-binding region" description="H-T-H motif" evidence="4">
    <location>
        <begin position="34"/>
        <end position="53"/>
    </location>
</feature>
<dbReference type="SUPFAM" id="SSF46689">
    <property type="entry name" value="Homeodomain-like"/>
    <property type="match status" value="1"/>
</dbReference>
<dbReference type="PRINTS" id="PR00455">
    <property type="entry name" value="HTHTETR"/>
</dbReference>
<dbReference type="Pfam" id="PF00440">
    <property type="entry name" value="TetR_N"/>
    <property type="match status" value="1"/>
</dbReference>
<dbReference type="PANTHER" id="PTHR47506:SF6">
    <property type="entry name" value="HTH-TYPE TRANSCRIPTIONAL REPRESSOR NEMR"/>
    <property type="match status" value="1"/>
</dbReference>
<dbReference type="RefSeq" id="WP_006639975.1">
    <property type="nucleotide sequence ID" value="NZ_BORD01000008.1"/>
</dbReference>
<accession>A0ABN5AKM6</accession>